<feature type="domain" description="SIN1-type PH" evidence="4">
    <location>
        <begin position="1132"/>
        <end position="1235"/>
    </location>
</feature>
<evidence type="ECO:0000313" key="7">
    <source>
        <dbReference type="Proteomes" id="UP001623330"/>
    </source>
</evidence>
<evidence type="ECO:0000259" key="3">
    <source>
        <dbReference type="Pfam" id="PF16978"/>
    </source>
</evidence>
<comment type="similarity">
    <text evidence="1">Belongs to the SIN1 family.</text>
</comment>
<dbReference type="InterPro" id="IPR031313">
    <property type="entry name" value="Sin1_PH_dom"/>
</dbReference>
<evidence type="ECO:0000313" key="6">
    <source>
        <dbReference type="EMBL" id="KAL3229774.1"/>
    </source>
</evidence>
<dbReference type="InterPro" id="IPR056385">
    <property type="entry name" value="UBL_AVO1/Sin1"/>
</dbReference>
<feature type="region of interest" description="Disordered" evidence="2">
    <location>
        <begin position="172"/>
        <end position="282"/>
    </location>
</feature>
<feature type="compositionally biased region" description="Polar residues" evidence="2">
    <location>
        <begin position="988"/>
        <end position="1003"/>
    </location>
</feature>
<keyword evidence="7" id="KW-1185">Reference proteome</keyword>
<feature type="region of interest" description="Disordered" evidence="2">
    <location>
        <begin position="984"/>
        <end position="1003"/>
    </location>
</feature>
<feature type="compositionally biased region" description="Basic and acidic residues" evidence="2">
    <location>
        <begin position="129"/>
        <end position="141"/>
    </location>
</feature>
<name>A0ABR4NP57_9SACH</name>
<dbReference type="InterPro" id="IPR008828">
    <property type="entry name" value="Sin1/Avo1"/>
</dbReference>
<feature type="region of interest" description="Disordered" evidence="2">
    <location>
        <begin position="616"/>
        <end position="657"/>
    </location>
</feature>
<feature type="compositionally biased region" description="Basic and acidic residues" evidence="2">
    <location>
        <begin position="178"/>
        <end position="188"/>
    </location>
</feature>
<dbReference type="Pfam" id="PF16978">
    <property type="entry name" value="CRIM"/>
    <property type="match status" value="1"/>
</dbReference>
<feature type="compositionally biased region" description="Polar residues" evidence="2">
    <location>
        <begin position="374"/>
        <end position="392"/>
    </location>
</feature>
<sequence length="1242" mass="137595">MDTVSSINILRAQFLRICPEKDQMSRLMKPYIPIDGEEAVLNYGSDTFDNVDSKIADIYKNPDGTSILGELESPPISKNFMDSYATIAKARMKKNAEERNYVSRSDTMRFGHEKLEETEIPEVSNIAAKDGKFSTPERDNQLIDNTNINDHDNHTMKRDSISTSILTDELNDNTVYDHPTDKKKENKKSGLPFVRIFKSKRDGSSSDSRKQGHTGSSSGKKNNATSNSRSSSNNNNNNNHNNINGNNLSVSNKSSRTFENSSRKSPQTLKVNQGHVRRRSKYSMNFDYDENLDEEEEDEDEDEEGADIHSKFFRLESGSTNASESHSKAEHISSKNASIANGNGSRLLNSAQFYNNNGNSSNAGTTNSKHGNEKANNQGINKSKQNGGQSVAQKGGPLELGKSLSSINGSVLTTDPTVESKAAKSVSGNELKSLHGDDDVISDIDSFIEAQNLEEIDFDTENNGLNKIISDESNRDIPSINEIDTERTSLAADDVSSSDASSYGKSLLGSDYSADDLIKPDVSSLDSNSIIGPVEMQTHTIPSNSIPMSLTGYGLYHGADESTINNVFNKAVQNLKNPASSSGKKERLPSAFYDSTANSTTNNGFLDNGVMSKSKTAHVRSVSNSSDPTKYNKYDNRQFKRESTGQKCNSNTNSSTDQLMKTKRMDGLQIEKKTDFEAPRDAKSQLSYLFQKKKQNAGNPLNALDYFSFVSGSKVQKSDSMALEVYIQSSKKYKKVPFSIDVRKSSTVFEVIGYILYSYCNDLKPPNFDEDGIGSPKASDPNAFSLSIVDEDGEPFEDNFGRLDRKSEIQTVSDNEVVLCDVSEQERKSNIQSTPLPYDINGDVIDGMQSGGISRSSSISKSEKINQLSFYKPIVQSTEDLENTDGTKTIPVTVYLYPNLNPKFNFTIITVNVTSKINDILVKYCKMKNLDPNEYLLKVADKMETYDLNDTVLKLDGSTAVELISKKEAREKKMEKLKADPTIPVLPTIQSSDTTPLTLEPSTSYFKAKPDEKYKSMKSGSKSKKGSSKYKLGLTKQSSFTSSNSVGAGAGTGSNHNSNSSGGNIIANGTSTLFKSKNSSKSSLHGPLQFYHLNRSQSNMDNRASYSKSVGTSDISTSNVGANNFQDLFSGAYHRYRVWRRQQMSFINKHERTLALDGDYIYIVPPEGRMHWHENIKTKSLHISQVVLVKKSKSAPENFKIYVRRGHDDIKRYYFEASSPQECTEIVTRLQNLMSAYKMNVK</sequence>
<feature type="compositionally biased region" description="Polar residues" evidence="2">
    <location>
        <begin position="645"/>
        <end position="657"/>
    </location>
</feature>
<evidence type="ECO:0000259" key="4">
    <source>
        <dbReference type="Pfam" id="PF16979"/>
    </source>
</evidence>
<organism evidence="6 7">
    <name type="scientific">Nakaseomyces bracarensis</name>
    <dbReference type="NCBI Taxonomy" id="273131"/>
    <lineage>
        <taxon>Eukaryota</taxon>
        <taxon>Fungi</taxon>
        <taxon>Dikarya</taxon>
        <taxon>Ascomycota</taxon>
        <taxon>Saccharomycotina</taxon>
        <taxon>Saccharomycetes</taxon>
        <taxon>Saccharomycetales</taxon>
        <taxon>Saccharomycetaceae</taxon>
        <taxon>Nakaseomyces</taxon>
    </lineage>
</organism>
<dbReference type="InterPro" id="IPR011993">
    <property type="entry name" value="PH-like_dom_sf"/>
</dbReference>
<proteinExistence type="inferred from homology"/>
<dbReference type="Pfam" id="PF23164">
    <property type="entry name" value="UBL_AVO1"/>
    <property type="match status" value="1"/>
</dbReference>
<protein>
    <submittedName>
        <fullName evidence="6">Target of rapamycin complex 2 subunit AVO1</fullName>
    </submittedName>
</protein>
<dbReference type="PANTHER" id="PTHR13335:SF1">
    <property type="entry name" value="TARGET OF RAPAMYCIN COMPLEX 2 SUBUNIT MAPKAP1"/>
    <property type="match status" value="1"/>
</dbReference>
<feature type="domain" description="AVO1/Sin1 ubiquitin-like" evidence="5">
    <location>
        <begin position="888"/>
        <end position="976"/>
    </location>
</feature>
<feature type="compositionally biased region" description="Low complexity" evidence="2">
    <location>
        <begin position="355"/>
        <end position="368"/>
    </location>
</feature>
<evidence type="ECO:0000256" key="1">
    <source>
        <dbReference type="ARBA" id="ARBA00009407"/>
    </source>
</evidence>
<accession>A0ABR4NP57</accession>
<dbReference type="EMBL" id="JBEVYD010000011">
    <property type="protein sequence ID" value="KAL3229774.1"/>
    <property type="molecule type" value="Genomic_DNA"/>
</dbReference>
<feature type="domain" description="CRIM" evidence="3">
    <location>
        <begin position="683"/>
        <end position="830"/>
    </location>
</feature>
<feature type="compositionally biased region" description="Basic and acidic residues" evidence="2">
    <location>
        <begin position="630"/>
        <end position="644"/>
    </location>
</feature>
<feature type="compositionally biased region" description="Polar residues" evidence="2">
    <location>
        <begin position="253"/>
        <end position="271"/>
    </location>
</feature>
<dbReference type="Proteomes" id="UP001623330">
    <property type="component" value="Unassembled WGS sequence"/>
</dbReference>
<feature type="region of interest" description="Disordered" evidence="2">
    <location>
        <begin position="1010"/>
        <end position="1030"/>
    </location>
</feature>
<feature type="compositionally biased region" description="Low complexity" evidence="2">
    <location>
        <begin position="222"/>
        <end position="252"/>
    </location>
</feature>
<comment type="caution">
    <text evidence="6">The sequence shown here is derived from an EMBL/GenBank/DDBJ whole genome shotgun (WGS) entry which is preliminary data.</text>
</comment>
<evidence type="ECO:0000256" key="2">
    <source>
        <dbReference type="SAM" id="MobiDB-lite"/>
    </source>
</evidence>
<dbReference type="Pfam" id="PF16979">
    <property type="entry name" value="SIN1_PH"/>
    <property type="match status" value="1"/>
</dbReference>
<dbReference type="InterPro" id="IPR031567">
    <property type="entry name" value="CRIM_dom"/>
</dbReference>
<evidence type="ECO:0000259" key="5">
    <source>
        <dbReference type="Pfam" id="PF23164"/>
    </source>
</evidence>
<dbReference type="PANTHER" id="PTHR13335">
    <property type="entry name" value="TARGET OF RAPAMYCIN COMPLEX 2 SUBUNIT MAPKAP1"/>
    <property type="match status" value="1"/>
</dbReference>
<feature type="region of interest" description="Disordered" evidence="2">
    <location>
        <begin position="318"/>
        <end position="338"/>
    </location>
</feature>
<feature type="region of interest" description="Disordered" evidence="2">
    <location>
        <begin position="129"/>
        <end position="156"/>
    </location>
</feature>
<gene>
    <name evidence="6" type="ORF">RNJ44_01910</name>
</gene>
<feature type="region of interest" description="Disordered" evidence="2">
    <location>
        <begin position="350"/>
        <end position="402"/>
    </location>
</feature>
<dbReference type="Gene3D" id="2.30.29.30">
    <property type="entry name" value="Pleckstrin-homology domain (PH domain)/Phosphotyrosine-binding domain (PTB)"/>
    <property type="match status" value="1"/>
</dbReference>
<feature type="compositionally biased region" description="Basic and acidic residues" evidence="2">
    <location>
        <begin position="199"/>
        <end position="210"/>
    </location>
</feature>
<reference evidence="6 7" key="1">
    <citation type="submission" date="2024-05" db="EMBL/GenBank/DDBJ databases">
        <title>Long read based assembly of the Candida bracarensis genome reveals expanded adhesin content.</title>
        <authorList>
            <person name="Marcet-Houben M."/>
            <person name="Ksiezopolska E."/>
            <person name="Gabaldon T."/>
        </authorList>
    </citation>
    <scope>NUCLEOTIDE SEQUENCE [LARGE SCALE GENOMIC DNA]</scope>
    <source>
        <strain evidence="6 7">CBM6</strain>
    </source>
</reference>